<reference evidence="2 3" key="1">
    <citation type="journal article" date="2009" name="Stand. Genomic Sci.">
        <title>Complete genome sequence of Slackia heliotrinireducens type strain (RHS 1).</title>
        <authorList>
            <person name="Pukall R."/>
            <person name="Lapidus A."/>
            <person name="Nolan M."/>
            <person name="Copeland A."/>
            <person name="Glavina Del Rio T."/>
            <person name="Lucas S."/>
            <person name="Chen F."/>
            <person name="Tice H."/>
            <person name="Cheng J.F."/>
            <person name="Chertkov O."/>
            <person name="Bruce D."/>
            <person name="Goodwin L."/>
            <person name="Kuske C."/>
            <person name="Brettin T."/>
            <person name="Detter J.C."/>
            <person name="Han C."/>
            <person name="Pitluck S."/>
            <person name="Pati A."/>
            <person name="Mavrommatis K."/>
            <person name="Ivanova N."/>
            <person name="Ovchinnikova G."/>
            <person name="Chen A."/>
            <person name="Palaniappan K."/>
            <person name="Schneider S."/>
            <person name="Rohde M."/>
            <person name="Chain P."/>
            <person name="D'haeseleer P."/>
            <person name="Goker M."/>
            <person name="Bristow J."/>
            <person name="Eisen J.A."/>
            <person name="Markowitz V."/>
            <person name="Kyrpides N.C."/>
            <person name="Klenk H.P."/>
            <person name="Hugenholtz P."/>
        </authorList>
    </citation>
    <scope>NUCLEOTIDE SEQUENCE [LARGE SCALE GENOMIC DNA]</scope>
    <source>
        <strain evidence="3">ATCC 29202 / DSM 20476 / NCTC 11029 / RHS 1</strain>
    </source>
</reference>
<dbReference type="InterPro" id="IPR010791">
    <property type="entry name" value="AttH_dom"/>
</dbReference>
<dbReference type="RefSeq" id="WP_012799698.1">
    <property type="nucleotide sequence ID" value="NC_013165.1"/>
</dbReference>
<feature type="domain" description="AttH" evidence="1">
    <location>
        <begin position="101"/>
        <end position="196"/>
    </location>
</feature>
<organism evidence="2 3">
    <name type="scientific">Slackia heliotrinireducens (strain ATCC 29202 / DSM 20476 / NCTC 11029 / RHS 1)</name>
    <name type="common">Peptococcus heliotrinreducens</name>
    <dbReference type="NCBI Taxonomy" id="471855"/>
    <lineage>
        <taxon>Bacteria</taxon>
        <taxon>Bacillati</taxon>
        <taxon>Actinomycetota</taxon>
        <taxon>Coriobacteriia</taxon>
        <taxon>Eggerthellales</taxon>
        <taxon>Eggerthellaceae</taxon>
        <taxon>Slackia</taxon>
    </lineage>
</organism>
<proteinExistence type="predicted"/>
<accession>C7N2U2</accession>
<name>C7N2U2_SLAHD</name>
<dbReference type="eggNOG" id="COG5621">
    <property type="taxonomic scope" value="Bacteria"/>
</dbReference>
<evidence type="ECO:0000259" key="1">
    <source>
        <dbReference type="Pfam" id="PF07143"/>
    </source>
</evidence>
<dbReference type="EMBL" id="CP001684">
    <property type="protein sequence ID" value="ACV23600.1"/>
    <property type="molecule type" value="Genomic_DNA"/>
</dbReference>
<dbReference type="HOGENOM" id="CLU_041422_0_0_11"/>
<sequence length="507" mass="56532">MANARMRNKAEDFERMGIDQKIVAPWEDGKRNGAQPGWIEWWYFDADLDDGTKVNLNFATNPVIGSPEEGLHPFFYANVQFPDGHEINDFAFLDEADCSFSEERCDVKIGPHTFRGDLETYQVHVEDVKGISLDLVLKKTATSWRPGTAYVDFGEDYESYFTWLCAVPRGDVSGTLVRDGQTRQVRGRGYHDHQWATGLLLNFWNRWLWGRQQSDGYTILVFDSVSNDATGNVRFPWFCVQDAQGNVVFDNVEMGPGVDIRMDGEFVLEQTGKTLPSHMVYRFERDGVKVRYELTELRFLVGNDQYAMAPAAIQAAFRSVGAAPSISRHAAIGKLTIERPGEDPLVVEGEMHYELSSQYREFIVDPADHVTERDLAAKLPLVPQPEWFEAPVATTGPAASDIDEGGEPDPGLAGSWDCTFEGPMGKSNMKLVLEVDGTTLGGHMEILRKKQPVQWGIVTADGFEATALVKVAFRKAEARIKGTRDGDSIRGTVELPTGLVTFEGTRG</sequence>
<dbReference type="AlphaFoldDB" id="C7N2U2"/>
<evidence type="ECO:0000313" key="2">
    <source>
        <dbReference type="EMBL" id="ACV23600.1"/>
    </source>
</evidence>
<dbReference type="Pfam" id="PF07143">
    <property type="entry name" value="CrtC"/>
    <property type="match status" value="1"/>
</dbReference>
<keyword evidence="3" id="KW-1185">Reference proteome</keyword>
<dbReference type="KEGG" id="shi:Shel_25950"/>
<evidence type="ECO:0000313" key="3">
    <source>
        <dbReference type="Proteomes" id="UP000002026"/>
    </source>
</evidence>
<dbReference type="SUPFAM" id="SSF159245">
    <property type="entry name" value="AttH-like"/>
    <property type="match status" value="1"/>
</dbReference>
<dbReference type="InterPro" id="IPR023374">
    <property type="entry name" value="AttH-like_dom_sf"/>
</dbReference>
<dbReference type="STRING" id="471855.Shel_25950"/>
<gene>
    <name evidence="2" type="ordered locus">Shel_25950</name>
</gene>
<dbReference type="Gene3D" id="2.40.370.10">
    <property type="entry name" value="AttH-like domain"/>
    <property type="match status" value="1"/>
</dbReference>
<dbReference type="Proteomes" id="UP000002026">
    <property type="component" value="Chromosome"/>
</dbReference>
<protein>
    <recommendedName>
        <fullName evidence="1">AttH domain-containing protein</fullName>
    </recommendedName>
</protein>